<keyword evidence="8 11" id="KW-0472">Membrane</keyword>
<organism evidence="13 14">
    <name type="scientific">Acer yangbiense</name>
    <dbReference type="NCBI Taxonomy" id="1000413"/>
    <lineage>
        <taxon>Eukaryota</taxon>
        <taxon>Viridiplantae</taxon>
        <taxon>Streptophyta</taxon>
        <taxon>Embryophyta</taxon>
        <taxon>Tracheophyta</taxon>
        <taxon>Spermatophyta</taxon>
        <taxon>Magnoliopsida</taxon>
        <taxon>eudicotyledons</taxon>
        <taxon>Gunneridae</taxon>
        <taxon>Pentapetalae</taxon>
        <taxon>rosids</taxon>
        <taxon>malvids</taxon>
        <taxon>Sapindales</taxon>
        <taxon>Sapindaceae</taxon>
        <taxon>Hippocastanoideae</taxon>
        <taxon>Acereae</taxon>
        <taxon>Acer</taxon>
    </lineage>
</organism>
<dbReference type="OrthoDB" id="8904098at2759"/>
<evidence type="ECO:0000259" key="12">
    <source>
        <dbReference type="PROSITE" id="PS50966"/>
    </source>
</evidence>
<feature type="transmembrane region" description="Helical" evidence="11">
    <location>
        <begin position="401"/>
        <end position="422"/>
    </location>
</feature>
<feature type="transmembrane region" description="Helical" evidence="11">
    <location>
        <begin position="358"/>
        <end position="381"/>
    </location>
</feature>
<evidence type="ECO:0000256" key="1">
    <source>
        <dbReference type="ARBA" id="ARBA00004141"/>
    </source>
</evidence>
<feature type="region of interest" description="Disordered" evidence="10">
    <location>
        <begin position="226"/>
        <end position="249"/>
    </location>
</feature>
<feature type="transmembrane region" description="Helical" evidence="11">
    <location>
        <begin position="709"/>
        <end position="734"/>
    </location>
</feature>
<dbReference type="PANTHER" id="PTHR11654">
    <property type="entry name" value="OLIGOPEPTIDE TRANSPORTER-RELATED"/>
    <property type="match status" value="1"/>
</dbReference>
<keyword evidence="7 11" id="KW-1133">Transmembrane helix</keyword>
<dbReference type="GO" id="GO:0022857">
    <property type="term" value="F:transmembrane transporter activity"/>
    <property type="evidence" value="ECO:0007669"/>
    <property type="project" value="InterPro"/>
</dbReference>
<dbReference type="EMBL" id="VAHF01000005">
    <property type="protein sequence ID" value="TXG61273.1"/>
    <property type="molecule type" value="Genomic_DNA"/>
</dbReference>
<evidence type="ECO:0000313" key="14">
    <source>
        <dbReference type="Proteomes" id="UP000323000"/>
    </source>
</evidence>
<keyword evidence="3 11" id="KW-0812">Transmembrane</keyword>
<keyword evidence="6" id="KW-0862">Zinc</keyword>
<dbReference type="PROSITE" id="PS01022">
    <property type="entry name" value="PTR2_1"/>
    <property type="match status" value="1"/>
</dbReference>
<evidence type="ECO:0000256" key="10">
    <source>
        <dbReference type="SAM" id="MobiDB-lite"/>
    </source>
</evidence>
<dbReference type="Proteomes" id="UP000323000">
    <property type="component" value="Chromosome 5"/>
</dbReference>
<evidence type="ECO:0000313" key="13">
    <source>
        <dbReference type="EMBL" id="TXG61273.1"/>
    </source>
</evidence>
<evidence type="ECO:0000256" key="2">
    <source>
        <dbReference type="ARBA" id="ARBA00005982"/>
    </source>
</evidence>
<dbReference type="InterPro" id="IPR036259">
    <property type="entry name" value="MFS_trans_sf"/>
</dbReference>
<keyword evidence="5 9" id="KW-0863">Zinc-finger</keyword>
<dbReference type="Pfam" id="PF00854">
    <property type="entry name" value="PTR2"/>
    <property type="match status" value="1"/>
</dbReference>
<sequence>MLSQAREVYMKAIFEEFQEQFVEAIELVITNCVENDGKLFYTVDMENSSKKRQVIRGSDDSLSCSCRMFEIKGVLCSHVIIVLRERMSIKEIPISYILKRWTKQARVEPVQYMHGHNIEADPKLQQTCRYRSLCSVFTRISSRASENEKAYNVANEHANNLAKLVENILCLEMEGNIHEKDREPQDLNNEVNCTQDSNLVKAKGLKKKETSKGRSRIKSSLEKALAKRKKSSNPLPHFQASKQQQSQLSPMVGDIQYQSTVYNPYSMQSLISDVVDYKGNATDRTTTGGWVSAALILGIEVCERMATMGISVNIVTYIVGTMHLPSASSSNVATNFGGVSYLFCLLGGILADTFFGRYWTVVIFAIINALGTCMLAISTALPQLHPPPCKDSLSNKCEEANGFQMGVFYLALYVYGIGLGGIKSSISGLGTDQFDQKDDKERAHMVYFFDRFYLIINVGTLLGVTVLVWIQDQKGRSWGYGISSAAMILALAAFLSGTKTYRYKKCTGSPIFQILQVLVAASRKKNVPFPSTVSILYEDYTQETTISHTKKYCCLDKASIITEEDMKRATPNPWRLCSVTRVEEVKMMVGLIPIWASTIMFWTVYAQMITFSVQQASTMDRHLGSFVIPPGSYNVFLFAAIMITLVVYDRLIMFLFKKYSKRKQGLTSLQKIGIGLFFSILGMGAAAIVETGRLSINAKAKSSETNTSAILPIMSAFFLLPQFILVGIGDAFVYSGQLDFFITQSPKGMKAIGTGLFLTTLSLGFFVSSALVAIIKKVTRGNGGQSWLARSINDGRLDCFYWLLAVLSLVNLGFFLVCAIKYKPNNPGENAENRQLNVQIPLEEDNA</sequence>
<feature type="transmembrane region" description="Helical" evidence="11">
    <location>
        <begin position="800"/>
        <end position="820"/>
    </location>
</feature>
<dbReference type="InterPro" id="IPR006564">
    <property type="entry name" value="Znf_PMZ"/>
</dbReference>
<evidence type="ECO:0000256" key="8">
    <source>
        <dbReference type="ARBA" id="ARBA00023136"/>
    </source>
</evidence>
<dbReference type="InterPro" id="IPR007527">
    <property type="entry name" value="Znf_SWIM"/>
</dbReference>
<dbReference type="GO" id="GO:0016020">
    <property type="term" value="C:membrane"/>
    <property type="evidence" value="ECO:0007669"/>
    <property type="project" value="UniProtKB-SubCell"/>
</dbReference>
<name>A0A5C7HVX3_9ROSI</name>
<feature type="compositionally biased region" description="Polar residues" evidence="10">
    <location>
        <begin position="240"/>
        <end position="249"/>
    </location>
</feature>
<evidence type="ECO:0000256" key="3">
    <source>
        <dbReference type="ARBA" id="ARBA00022692"/>
    </source>
</evidence>
<protein>
    <recommendedName>
        <fullName evidence="12">SWIM-type domain-containing protein</fullName>
    </recommendedName>
</protein>
<dbReference type="PROSITE" id="PS50966">
    <property type="entry name" value="ZF_SWIM"/>
    <property type="match status" value="1"/>
</dbReference>
<comment type="caution">
    <text evidence="13">The sequence shown here is derived from an EMBL/GenBank/DDBJ whole genome shotgun (WGS) entry which is preliminary data.</text>
</comment>
<accession>A0A5C7HVX3</accession>
<dbReference type="GO" id="GO:0008270">
    <property type="term" value="F:zinc ion binding"/>
    <property type="evidence" value="ECO:0007669"/>
    <property type="project" value="UniProtKB-KW"/>
</dbReference>
<evidence type="ECO:0000256" key="5">
    <source>
        <dbReference type="ARBA" id="ARBA00022771"/>
    </source>
</evidence>
<feature type="transmembrane region" description="Helical" evidence="11">
    <location>
        <begin position="668"/>
        <end position="689"/>
    </location>
</feature>
<comment type="similarity">
    <text evidence="2">Belongs to the major facilitator superfamily. Proton-dependent oligopeptide transporter (POT/PTR) (TC 2.A.17) family.</text>
</comment>
<feature type="transmembrane region" description="Helical" evidence="11">
    <location>
        <begin position="591"/>
        <end position="613"/>
    </location>
</feature>
<feature type="domain" description="SWIM-type" evidence="12">
    <location>
        <begin position="41"/>
        <end position="87"/>
    </location>
</feature>
<reference evidence="14" key="1">
    <citation type="journal article" date="2019" name="Gigascience">
        <title>De novo genome assembly of the endangered Acer yangbiense, a plant species with extremely small populations endemic to Yunnan Province, China.</title>
        <authorList>
            <person name="Yang J."/>
            <person name="Wariss H.M."/>
            <person name="Tao L."/>
            <person name="Zhang R."/>
            <person name="Yun Q."/>
            <person name="Hollingsworth P."/>
            <person name="Dao Z."/>
            <person name="Luo G."/>
            <person name="Guo H."/>
            <person name="Ma Y."/>
            <person name="Sun W."/>
        </authorList>
    </citation>
    <scope>NUCLEOTIDE SEQUENCE [LARGE SCALE GENOMIC DNA]</scope>
    <source>
        <strain evidence="14">cv. Malutang</strain>
    </source>
</reference>
<dbReference type="Pfam" id="PF04434">
    <property type="entry name" value="SWIM"/>
    <property type="match status" value="1"/>
</dbReference>
<keyword evidence="14" id="KW-1185">Reference proteome</keyword>
<proteinExistence type="inferred from homology"/>
<dbReference type="SMART" id="SM00575">
    <property type="entry name" value="ZnF_PMZ"/>
    <property type="match status" value="1"/>
</dbReference>
<evidence type="ECO:0000256" key="4">
    <source>
        <dbReference type="ARBA" id="ARBA00022723"/>
    </source>
</evidence>
<evidence type="ECO:0000256" key="11">
    <source>
        <dbReference type="SAM" id="Phobius"/>
    </source>
</evidence>
<evidence type="ECO:0000256" key="7">
    <source>
        <dbReference type="ARBA" id="ARBA00022989"/>
    </source>
</evidence>
<dbReference type="SUPFAM" id="SSF103473">
    <property type="entry name" value="MFS general substrate transporter"/>
    <property type="match status" value="1"/>
</dbReference>
<evidence type="ECO:0000256" key="6">
    <source>
        <dbReference type="ARBA" id="ARBA00022833"/>
    </source>
</evidence>
<dbReference type="InterPro" id="IPR000109">
    <property type="entry name" value="POT_fam"/>
</dbReference>
<evidence type="ECO:0000256" key="9">
    <source>
        <dbReference type="PROSITE-ProRule" id="PRU00325"/>
    </source>
</evidence>
<gene>
    <name evidence="13" type="ORF">EZV62_012636</name>
</gene>
<feature type="transmembrane region" description="Helical" evidence="11">
    <location>
        <begin position="452"/>
        <end position="471"/>
    </location>
</feature>
<feature type="transmembrane region" description="Helical" evidence="11">
    <location>
        <begin position="332"/>
        <end position="351"/>
    </location>
</feature>
<feature type="transmembrane region" description="Helical" evidence="11">
    <location>
        <begin position="755"/>
        <end position="775"/>
    </location>
</feature>
<feature type="transmembrane region" description="Helical" evidence="11">
    <location>
        <begin position="477"/>
        <end position="495"/>
    </location>
</feature>
<dbReference type="Gene3D" id="1.20.1250.20">
    <property type="entry name" value="MFS general substrate transporter like domains"/>
    <property type="match status" value="1"/>
</dbReference>
<dbReference type="AlphaFoldDB" id="A0A5C7HVX3"/>
<comment type="subcellular location">
    <subcellularLocation>
        <location evidence="1">Membrane</location>
        <topology evidence="1">Multi-pass membrane protein</topology>
    </subcellularLocation>
</comment>
<feature type="transmembrane region" description="Helical" evidence="11">
    <location>
        <begin position="633"/>
        <end position="656"/>
    </location>
</feature>
<keyword evidence="4" id="KW-0479">Metal-binding</keyword>
<dbReference type="InterPro" id="IPR018456">
    <property type="entry name" value="PTR2_symporter_CS"/>
</dbReference>
<dbReference type="GO" id="GO:0006857">
    <property type="term" value="P:oligopeptide transport"/>
    <property type="evidence" value="ECO:0007669"/>
    <property type="project" value="InterPro"/>
</dbReference>